<dbReference type="InterPro" id="IPR050738">
    <property type="entry name" value="Sulfatase"/>
</dbReference>
<evidence type="ECO:0000256" key="2">
    <source>
        <dbReference type="ARBA" id="ARBA00022723"/>
    </source>
</evidence>
<proteinExistence type="inferred from homology"/>
<reference evidence="7" key="2">
    <citation type="journal article" date="2020" name="Antonie Van Leeuwenhoek">
        <title>Labilibaculum antarcticum sp. nov., a novel facultative anaerobic, psychrotorelant bacterium isolated from marine sediment of Antarctica.</title>
        <authorList>
            <person name="Watanabe M."/>
            <person name="Kojima H."/>
            <person name="Fukui M."/>
        </authorList>
    </citation>
    <scope>NUCLEOTIDE SEQUENCE [LARGE SCALE GENOMIC DNA]</scope>
    <source>
        <strain evidence="7">SPP2</strain>
    </source>
</reference>
<dbReference type="InterPro" id="IPR024607">
    <property type="entry name" value="Sulfatase_CS"/>
</dbReference>
<sequence length="515" mass="59402">MISRTIYYRIILITIIGFSSCFLSAKNDKPNIIVILVDDMGYSDLGCTGSEIKTPNLDKMASEGVLFTHFYNASRCCPSRASLLTGQYQWDAGIGHMDYTKSELPEYQGYLNNQSITIAEALKDNGYQTFMSGKWHVGNKQREWWPDHRGFDQFYGTPAGGGLYFYPSQFYDRPVYWNGEEQTPDSTWYSTDAFTDYSIDYIKNRRDKGKPFFMYLAYVAPHFPLQAKMEDIDKYRDTYKVGYDVIRKARFKKQKQLGIASADLPASEPVYGDWETVENKNNEALKMAVYAAMVDCLDQNIGKLMSTLADEHIDKNTVVMFLSDNGACQTSWNKTPEARLGSRDCNAAYGTWYNVSNTPYRMRKSQEHEGGIITPLIMHWPEGLKGRGVRISEPAHITDIMPTCLDIAEAKYPVSYKNKVLDPLDGRSFMPLTRGIEQDKDRAYFWEHEGNRAVRVGDWKLVSLHKKDWELYNLKADPYEMDNLVESHPDEKNELLKKYKIWADEHGVQRWPLKR</sequence>
<dbReference type="CDD" id="cd16025">
    <property type="entry name" value="PAS_like"/>
    <property type="match status" value="1"/>
</dbReference>
<evidence type="ECO:0000256" key="3">
    <source>
        <dbReference type="ARBA" id="ARBA00022801"/>
    </source>
</evidence>
<accession>A0A1Y1CHN4</accession>
<evidence type="ECO:0000259" key="5">
    <source>
        <dbReference type="Pfam" id="PF00884"/>
    </source>
</evidence>
<dbReference type="RefSeq" id="WP_096427716.1">
    <property type="nucleotide sequence ID" value="NZ_AP018042.1"/>
</dbReference>
<comment type="similarity">
    <text evidence="1">Belongs to the sulfatase family.</text>
</comment>
<gene>
    <name evidence="6" type="ORF">ALGA_0407</name>
</gene>
<protein>
    <submittedName>
        <fullName evidence="6">Arylsulfatase</fullName>
    </submittedName>
</protein>
<feature type="domain" description="Sulfatase N-terminal" evidence="5">
    <location>
        <begin position="30"/>
        <end position="408"/>
    </location>
</feature>
<dbReference type="PROSITE" id="PS51257">
    <property type="entry name" value="PROKAR_LIPOPROTEIN"/>
    <property type="match status" value="1"/>
</dbReference>
<dbReference type="PANTHER" id="PTHR42693">
    <property type="entry name" value="ARYLSULFATASE FAMILY MEMBER"/>
    <property type="match status" value="1"/>
</dbReference>
<keyword evidence="4" id="KW-0106">Calcium</keyword>
<dbReference type="GO" id="GO:0004065">
    <property type="term" value="F:arylsulfatase activity"/>
    <property type="evidence" value="ECO:0007669"/>
    <property type="project" value="TreeGrafter"/>
</dbReference>
<dbReference type="Gene3D" id="3.30.1120.10">
    <property type="match status" value="1"/>
</dbReference>
<organism evidence="6 7">
    <name type="scientific">Labilibaculum antarcticum</name>
    <dbReference type="NCBI Taxonomy" id="1717717"/>
    <lineage>
        <taxon>Bacteria</taxon>
        <taxon>Pseudomonadati</taxon>
        <taxon>Bacteroidota</taxon>
        <taxon>Bacteroidia</taxon>
        <taxon>Marinilabiliales</taxon>
        <taxon>Marinifilaceae</taxon>
        <taxon>Labilibaculum</taxon>
    </lineage>
</organism>
<keyword evidence="7" id="KW-1185">Reference proteome</keyword>
<evidence type="ECO:0000313" key="7">
    <source>
        <dbReference type="Proteomes" id="UP000218267"/>
    </source>
</evidence>
<dbReference type="PANTHER" id="PTHR42693:SF53">
    <property type="entry name" value="ENDO-4-O-SULFATASE"/>
    <property type="match status" value="1"/>
</dbReference>
<dbReference type="Pfam" id="PF00884">
    <property type="entry name" value="Sulfatase"/>
    <property type="match status" value="1"/>
</dbReference>
<keyword evidence="3" id="KW-0378">Hydrolase</keyword>
<dbReference type="AlphaFoldDB" id="A0A1Y1CHN4"/>
<dbReference type="OrthoDB" id="9765065at2"/>
<name>A0A1Y1CHN4_9BACT</name>
<dbReference type="KEGG" id="mbas:ALGA_0407"/>
<dbReference type="PROSITE" id="PS00149">
    <property type="entry name" value="SULFATASE_2"/>
    <property type="match status" value="1"/>
</dbReference>
<dbReference type="GO" id="GO:0046872">
    <property type="term" value="F:metal ion binding"/>
    <property type="evidence" value="ECO:0007669"/>
    <property type="project" value="UniProtKB-KW"/>
</dbReference>
<evidence type="ECO:0000256" key="4">
    <source>
        <dbReference type="ARBA" id="ARBA00022837"/>
    </source>
</evidence>
<reference evidence="6 7" key="1">
    <citation type="journal article" date="2018" name="Mar. Genomics">
        <title>Complete genome sequence of Marinifilaceae bacterium strain SPP2, isolated from the Antarctic marine sediment.</title>
        <authorList>
            <person name="Watanabe M."/>
            <person name="Kojima H."/>
            <person name="Fukui M."/>
        </authorList>
    </citation>
    <scope>NUCLEOTIDE SEQUENCE [LARGE SCALE GENOMIC DNA]</scope>
    <source>
        <strain evidence="6 7">SPP2</strain>
    </source>
</reference>
<dbReference type="Gene3D" id="3.40.720.10">
    <property type="entry name" value="Alkaline Phosphatase, subunit A"/>
    <property type="match status" value="1"/>
</dbReference>
<dbReference type="SUPFAM" id="SSF53649">
    <property type="entry name" value="Alkaline phosphatase-like"/>
    <property type="match status" value="1"/>
</dbReference>
<evidence type="ECO:0000313" key="6">
    <source>
        <dbReference type="EMBL" id="BAX78801.1"/>
    </source>
</evidence>
<dbReference type="Proteomes" id="UP000218267">
    <property type="component" value="Chromosome"/>
</dbReference>
<dbReference type="EMBL" id="AP018042">
    <property type="protein sequence ID" value="BAX78801.1"/>
    <property type="molecule type" value="Genomic_DNA"/>
</dbReference>
<dbReference type="InterPro" id="IPR000917">
    <property type="entry name" value="Sulfatase_N"/>
</dbReference>
<dbReference type="InterPro" id="IPR017850">
    <property type="entry name" value="Alkaline_phosphatase_core_sf"/>
</dbReference>
<keyword evidence="2" id="KW-0479">Metal-binding</keyword>
<evidence type="ECO:0000256" key="1">
    <source>
        <dbReference type="ARBA" id="ARBA00008779"/>
    </source>
</evidence>